<keyword evidence="7" id="KW-0378">Hydrolase</keyword>
<dbReference type="GO" id="GO:0046872">
    <property type="term" value="F:metal ion binding"/>
    <property type="evidence" value="ECO:0007669"/>
    <property type="project" value="UniProtKB-KW"/>
</dbReference>
<keyword evidence="5" id="KW-0479">Metal-binding</keyword>
<evidence type="ECO:0000256" key="6">
    <source>
        <dbReference type="ARBA" id="ARBA00022759"/>
    </source>
</evidence>
<keyword evidence="12" id="KW-1185">Reference proteome</keyword>
<keyword evidence="4" id="KW-0540">Nuclease</keyword>
<dbReference type="EMBL" id="CANHGI010000002">
    <property type="protein sequence ID" value="CAI5441994.1"/>
    <property type="molecule type" value="Genomic_DNA"/>
</dbReference>
<evidence type="ECO:0000313" key="12">
    <source>
        <dbReference type="Proteomes" id="UP001152747"/>
    </source>
</evidence>
<evidence type="ECO:0000256" key="7">
    <source>
        <dbReference type="ARBA" id="ARBA00022801"/>
    </source>
</evidence>
<evidence type="ECO:0000313" key="11">
    <source>
        <dbReference type="EMBL" id="CAI5441994.1"/>
    </source>
</evidence>
<keyword evidence="6" id="KW-0255">Endonuclease</keyword>
<evidence type="ECO:0000256" key="1">
    <source>
        <dbReference type="ARBA" id="ARBA00001946"/>
    </source>
</evidence>
<dbReference type="Gene3D" id="3.40.970.10">
    <property type="entry name" value="Ribonuclease H1, N-terminal domain"/>
    <property type="match status" value="3"/>
</dbReference>
<dbReference type="AlphaFoldDB" id="A0A9P1IBE9"/>
<dbReference type="InterPro" id="IPR050092">
    <property type="entry name" value="RNase_H"/>
</dbReference>
<gene>
    <name evidence="11" type="ORF">CAMP_LOCUS4631</name>
</gene>
<feature type="region of interest" description="Disordered" evidence="9">
    <location>
        <begin position="184"/>
        <end position="208"/>
    </location>
</feature>
<evidence type="ECO:0000256" key="2">
    <source>
        <dbReference type="ARBA" id="ARBA00005300"/>
    </source>
</evidence>
<evidence type="ECO:0000259" key="10">
    <source>
        <dbReference type="Pfam" id="PF01693"/>
    </source>
</evidence>
<accession>A0A9P1IBE9</accession>
<sequence length="208" mass="24142">MNFVSKMSKFYGVAHGFARGVYTDWNEAKKQIDDFPQPVFKKFETEEDAQQYVDERKPKTIELAFPEPTHDSYYAVARGNVVGVFTDYSDVKKHIAGYPQPLHKKFDNLNEAIETKEEKKTVEKNVEKKKEQTYYAVARGHKTGVFLTWDECKANTSDFKGARFKKFDNENDAKDFAEGKTLKQIEDSKTGSKRKNEEVQEVEKKKKK</sequence>
<dbReference type="PANTHER" id="PTHR10642:SF26">
    <property type="entry name" value="RIBONUCLEASE H1"/>
    <property type="match status" value="1"/>
</dbReference>
<dbReference type="InterPro" id="IPR009027">
    <property type="entry name" value="Ribosomal_bL9/RNase_H1_N"/>
</dbReference>
<dbReference type="GO" id="GO:0043137">
    <property type="term" value="P:DNA replication, removal of RNA primer"/>
    <property type="evidence" value="ECO:0007669"/>
    <property type="project" value="TreeGrafter"/>
</dbReference>
<dbReference type="OrthoDB" id="2329734at2759"/>
<reference evidence="11" key="1">
    <citation type="submission" date="2022-11" db="EMBL/GenBank/DDBJ databases">
        <authorList>
            <person name="Kikuchi T."/>
        </authorList>
    </citation>
    <scope>NUCLEOTIDE SEQUENCE</scope>
    <source>
        <strain evidence="11">PS1010</strain>
    </source>
</reference>
<name>A0A9P1IBE9_9PELO</name>
<feature type="domain" description="Ribonuclease H1 N-terminal" evidence="10">
    <location>
        <begin position="134"/>
        <end position="176"/>
    </location>
</feature>
<feature type="domain" description="Ribonuclease H1 N-terminal" evidence="10">
    <location>
        <begin position="73"/>
        <end position="113"/>
    </location>
</feature>
<dbReference type="SUPFAM" id="SSF55658">
    <property type="entry name" value="L9 N-domain-like"/>
    <property type="match status" value="3"/>
</dbReference>
<dbReference type="Pfam" id="PF01693">
    <property type="entry name" value="Cauli_VI"/>
    <property type="match status" value="3"/>
</dbReference>
<comment type="similarity">
    <text evidence="2">Belongs to the RNase H family.</text>
</comment>
<evidence type="ECO:0000256" key="3">
    <source>
        <dbReference type="ARBA" id="ARBA00012180"/>
    </source>
</evidence>
<evidence type="ECO:0000256" key="5">
    <source>
        <dbReference type="ARBA" id="ARBA00022723"/>
    </source>
</evidence>
<dbReference type="Proteomes" id="UP001152747">
    <property type="component" value="Unassembled WGS sequence"/>
</dbReference>
<organism evidence="11 12">
    <name type="scientific">Caenorhabditis angaria</name>
    <dbReference type="NCBI Taxonomy" id="860376"/>
    <lineage>
        <taxon>Eukaryota</taxon>
        <taxon>Metazoa</taxon>
        <taxon>Ecdysozoa</taxon>
        <taxon>Nematoda</taxon>
        <taxon>Chromadorea</taxon>
        <taxon>Rhabditida</taxon>
        <taxon>Rhabditina</taxon>
        <taxon>Rhabditomorpha</taxon>
        <taxon>Rhabditoidea</taxon>
        <taxon>Rhabditidae</taxon>
        <taxon>Peloderinae</taxon>
        <taxon>Caenorhabditis</taxon>
    </lineage>
</organism>
<comment type="cofactor">
    <cofactor evidence="1">
        <name>Mg(2+)</name>
        <dbReference type="ChEBI" id="CHEBI:18420"/>
    </cofactor>
</comment>
<keyword evidence="8" id="KW-0460">Magnesium</keyword>
<comment type="caution">
    <text evidence="11">The sequence shown here is derived from an EMBL/GenBank/DDBJ whole genome shotgun (WGS) entry which is preliminary data.</text>
</comment>
<protein>
    <recommendedName>
        <fullName evidence="3">ribonuclease H</fullName>
        <ecNumber evidence="3">3.1.26.4</ecNumber>
    </recommendedName>
</protein>
<dbReference type="FunFam" id="3.40.970.10:FF:000001">
    <property type="entry name" value="Ribonuclease H1"/>
    <property type="match status" value="2"/>
</dbReference>
<dbReference type="EC" id="3.1.26.4" evidence="3"/>
<dbReference type="InterPro" id="IPR011320">
    <property type="entry name" value="RNase_H1_N"/>
</dbReference>
<evidence type="ECO:0000256" key="9">
    <source>
        <dbReference type="SAM" id="MobiDB-lite"/>
    </source>
</evidence>
<dbReference type="InterPro" id="IPR037056">
    <property type="entry name" value="RNase_H1_N_sf"/>
</dbReference>
<evidence type="ECO:0000256" key="8">
    <source>
        <dbReference type="ARBA" id="ARBA00022842"/>
    </source>
</evidence>
<feature type="domain" description="Ribonuclease H1 N-terminal" evidence="10">
    <location>
        <begin position="9"/>
        <end position="52"/>
    </location>
</feature>
<proteinExistence type="inferred from homology"/>
<dbReference type="GO" id="GO:0004523">
    <property type="term" value="F:RNA-DNA hybrid ribonuclease activity"/>
    <property type="evidence" value="ECO:0007669"/>
    <property type="project" value="UniProtKB-EC"/>
</dbReference>
<evidence type="ECO:0000256" key="4">
    <source>
        <dbReference type="ARBA" id="ARBA00022722"/>
    </source>
</evidence>
<dbReference type="PANTHER" id="PTHR10642">
    <property type="entry name" value="RIBONUCLEASE H1"/>
    <property type="match status" value="1"/>
</dbReference>